<name>A0A7S3NKX5_9STRA</name>
<feature type="chain" id="PRO_5031242490" description="High light inducible protein" evidence="1">
    <location>
        <begin position="18"/>
        <end position="141"/>
    </location>
</feature>
<dbReference type="EMBL" id="HBIJ01023415">
    <property type="protein sequence ID" value="CAE0374654.1"/>
    <property type="molecule type" value="Transcribed_RNA"/>
</dbReference>
<gene>
    <name evidence="2" type="ORF">ALAG00032_LOCUS15458</name>
</gene>
<dbReference type="InterPro" id="IPR053091">
    <property type="entry name" value="PSII_Assembly/Photoprotect-Rel"/>
</dbReference>
<feature type="signal peptide" evidence="1">
    <location>
        <begin position="1"/>
        <end position="17"/>
    </location>
</feature>
<evidence type="ECO:0000256" key="1">
    <source>
        <dbReference type="SAM" id="SignalP"/>
    </source>
</evidence>
<dbReference type="PANTHER" id="PTHR37752:SF1">
    <property type="entry name" value="OS02G0610700 PROTEIN"/>
    <property type="match status" value="1"/>
</dbReference>
<evidence type="ECO:0008006" key="3">
    <source>
        <dbReference type="Google" id="ProtNLM"/>
    </source>
</evidence>
<proteinExistence type="predicted"/>
<reference evidence="2" key="1">
    <citation type="submission" date="2021-01" db="EMBL/GenBank/DDBJ databases">
        <authorList>
            <person name="Corre E."/>
            <person name="Pelletier E."/>
            <person name="Niang G."/>
            <person name="Scheremetjew M."/>
            <person name="Finn R."/>
            <person name="Kale V."/>
            <person name="Holt S."/>
            <person name="Cochrane G."/>
            <person name="Meng A."/>
            <person name="Brown T."/>
            <person name="Cohen L."/>
        </authorList>
    </citation>
    <scope>NUCLEOTIDE SEQUENCE</scope>
    <source>
        <strain evidence="2">CCMP1510</strain>
    </source>
</reference>
<dbReference type="PANTHER" id="PTHR37752">
    <property type="entry name" value="OS02G0610700 PROTEIN"/>
    <property type="match status" value="1"/>
</dbReference>
<evidence type="ECO:0000313" key="2">
    <source>
        <dbReference type="EMBL" id="CAE0374654.1"/>
    </source>
</evidence>
<protein>
    <recommendedName>
        <fullName evidence="3">High light inducible protein</fullName>
    </recommendedName>
</protein>
<accession>A0A7S3NKX5</accession>
<sequence length="141" mass="15856">MKRTGLCMLVMSIVVQGFHNGVQSVSKYQRCASRMYETSVEEKSSSSSSSYQNPGRMSLDDITLAKQTTALDALSTRWQRQKDLRDWEGSKLIGFSEQAEIINGRSAMFFIVVGLLTEYWTGQSIPEQIATMLRIAGFIEL</sequence>
<dbReference type="SUPFAM" id="SSF103511">
    <property type="entry name" value="Chlorophyll a-b binding protein"/>
    <property type="match status" value="1"/>
</dbReference>
<dbReference type="AlphaFoldDB" id="A0A7S3NKX5"/>
<organism evidence="2">
    <name type="scientific">Aureoumbra lagunensis</name>
    <dbReference type="NCBI Taxonomy" id="44058"/>
    <lineage>
        <taxon>Eukaryota</taxon>
        <taxon>Sar</taxon>
        <taxon>Stramenopiles</taxon>
        <taxon>Ochrophyta</taxon>
        <taxon>Pelagophyceae</taxon>
        <taxon>Pelagomonadales</taxon>
        <taxon>Aureoumbra</taxon>
    </lineage>
</organism>
<keyword evidence="1" id="KW-0732">Signal</keyword>